<dbReference type="AlphaFoldDB" id="A0AAX3EP13"/>
<dbReference type="HAMAP" id="MF_00161">
    <property type="entry name" value="LspA"/>
    <property type="match status" value="1"/>
</dbReference>
<keyword evidence="12" id="KW-0614">Plasmid</keyword>
<evidence type="ECO:0000256" key="1">
    <source>
        <dbReference type="ARBA" id="ARBA00006139"/>
    </source>
</evidence>
<evidence type="ECO:0000256" key="6">
    <source>
        <dbReference type="ARBA" id="ARBA00022801"/>
    </source>
</evidence>
<evidence type="ECO:0000256" key="4">
    <source>
        <dbReference type="ARBA" id="ARBA00022692"/>
    </source>
</evidence>
<keyword evidence="5 9" id="KW-0064">Aspartyl protease</keyword>
<comment type="catalytic activity">
    <reaction evidence="9 10">
        <text>Release of signal peptides from bacterial membrane prolipoproteins. Hydrolyzes -Xaa-Yaa-Zaa-|-(S,diacylglyceryl)Cys-, in which Xaa is hydrophobic (preferably Leu), and Yaa (Ala or Ser) and Zaa (Gly or Ala) have small, neutral side chains.</text>
        <dbReference type="EC" id="3.4.23.36"/>
    </reaction>
</comment>
<dbReference type="EMBL" id="CP101186">
    <property type="protein sequence ID" value="UYV99897.1"/>
    <property type="molecule type" value="Genomic_DNA"/>
</dbReference>
<evidence type="ECO:0000256" key="2">
    <source>
        <dbReference type="ARBA" id="ARBA00022475"/>
    </source>
</evidence>
<comment type="caution">
    <text evidence="9">Lacks conserved residue(s) required for the propagation of feature annotation.</text>
</comment>
<organism evidence="12 13">
    <name type="scientific">Paenarthrobacter ureafaciens</name>
    <dbReference type="NCBI Taxonomy" id="37931"/>
    <lineage>
        <taxon>Bacteria</taxon>
        <taxon>Bacillati</taxon>
        <taxon>Actinomycetota</taxon>
        <taxon>Actinomycetes</taxon>
        <taxon>Micrococcales</taxon>
        <taxon>Micrococcaceae</taxon>
        <taxon>Paenarthrobacter</taxon>
    </lineage>
</organism>
<evidence type="ECO:0000256" key="7">
    <source>
        <dbReference type="ARBA" id="ARBA00022989"/>
    </source>
</evidence>
<geneLocation type="plasmid" evidence="12 13">
    <name>unnamed1</name>
</geneLocation>
<keyword evidence="7 9" id="KW-1133">Transmembrane helix</keyword>
<evidence type="ECO:0000256" key="11">
    <source>
        <dbReference type="RuleBase" id="RU004181"/>
    </source>
</evidence>
<dbReference type="GO" id="GO:0004190">
    <property type="term" value="F:aspartic-type endopeptidase activity"/>
    <property type="evidence" value="ECO:0007669"/>
    <property type="project" value="UniProtKB-UniRule"/>
</dbReference>
<feature type="transmembrane region" description="Helical" evidence="9">
    <location>
        <begin position="76"/>
        <end position="95"/>
    </location>
</feature>
<dbReference type="Pfam" id="PF01252">
    <property type="entry name" value="Peptidase_A8"/>
    <property type="match status" value="1"/>
</dbReference>
<reference evidence="12" key="1">
    <citation type="submission" date="2022-07" db="EMBL/GenBank/DDBJ databases">
        <authorList>
            <person name="Wu T."/>
        </authorList>
    </citation>
    <scope>NUCLEOTIDE SEQUENCE</scope>
    <source>
        <strain evidence="12">SD-1</strain>
        <plasmid evidence="12">unnamed1</plasmid>
    </source>
</reference>
<keyword evidence="4 9" id="KW-0812">Transmembrane</keyword>
<feature type="transmembrane region" description="Helical" evidence="9">
    <location>
        <begin position="143"/>
        <end position="164"/>
    </location>
</feature>
<comment type="pathway">
    <text evidence="9">Protein modification; lipoprotein biosynthesis (signal peptide cleavage).</text>
</comment>
<comment type="subcellular location">
    <subcellularLocation>
        <location evidence="9">Cell membrane</location>
        <topology evidence="9">Multi-pass membrane protein</topology>
    </subcellularLocation>
</comment>
<dbReference type="GO" id="GO:0005886">
    <property type="term" value="C:plasma membrane"/>
    <property type="evidence" value="ECO:0007669"/>
    <property type="project" value="UniProtKB-SubCell"/>
</dbReference>
<dbReference type="InterPro" id="IPR001872">
    <property type="entry name" value="Peptidase_A8"/>
</dbReference>
<evidence type="ECO:0000256" key="3">
    <source>
        <dbReference type="ARBA" id="ARBA00022670"/>
    </source>
</evidence>
<dbReference type="RefSeq" id="WP_168529400.1">
    <property type="nucleotide sequence ID" value="NZ_CP101181.1"/>
</dbReference>
<keyword evidence="3 9" id="KW-0645">Protease</keyword>
<dbReference type="Proteomes" id="UP001163293">
    <property type="component" value="Plasmid unnamed1"/>
</dbReference>
<evidence type="ECO:0000256" key="5">
    <source>
        <dbReference type="ARBA" id="ARBA00022750"/>
    </source>
</evidence>
<dbReference type="EC" id="3.4.23.36" evidence="9"/>
<name>A0AAX3EP13_PAEUR</name>
<dbReference type="NCBIfam" id="TIGR00077">
    <property type="entry name" value="lspA"/>
    <property type="match status" value="1"/>
</dbReference>
<evidence type="ECO:0000313" key="12">
    <source>
        <dbReference type="EMBL" id="UYV99897.1"/>
    </source>
</evidence>
<accession>A0AAX3EP13</accession>
<dbReference type="PANTHER" id="PTHR33695:SF1">
    <property type="entry name" value="LIPOPROTEIN SIGNAL PEPTIDASE"/>
    <property type="match status" value="1"/>
</dbReference>
<keyword evidence="8 9" id="KW-0472">Membrane</keyword>
<sequence>MSDEAPVRPGGGPARTAHLRVRTALLVSAAGLAAADLAVKTVAEALLSNDSTIELGPLNIRLLYNRGVAFSLGADLPTWAVIAATGVIITALLWYTLTTAPSLTGPSRAGAALLLGGALGNFIDRLDGQGVVDYLHTGWFPTFNLADIFVTTGVGLLVLGTLFVKPAAPDRAKTEP</sequence>
<evidence type="ECO:0000256" key="8">
    <source>
        <dbReference type="ARBA" id="ARBA00023136"/>
    </source>
</evidence>
<dbReference type="GO" id="GO:0006508">
    <property type="term" value="P:proteolysis"/>
    <property type="evidence" value="ECO:0007669"/>
    <property type="project" value="UniProtKB-KW"/>
</dbReference>
<comment type="similarity">
    <text evidence="1 9 11">Belongs to the peptidase A8 family.</text>
</comment>
<dbReference type="PRINTS" id="PR00781">
    <property type="entry name" value="LIPOSIGPTASE"/>
</dbReference>
<keyword evidence="2 9" id="KW-1003">Cell membrane</keyword>
<evidence type="ECO:0000256" key="9">
    <source>
        <dbReference type="HAMAP-Rule" id="MF_00161"/>
    </source>
</evidence>
<gene>
    <name evidence="9 12" type="primary">lspA</name>
    <name evidence="12" type="ORF">NL394_22455</name>
</gene>
<comment type="function">
    <text evidence="9 10">This protein specifically catalyzes the removal of signal peptides from prolipoproteins.</text>
</comment>
<keyword evidence="13" id="KW-1185">Reference proteome</keyword>
<feature type="active site" evidence="9">
    <location>
        <position position="133"/>
    </location>
</feature>
<feature type="active site" evidence="9">
    <location>
        <position position="147"/>
    </location>
</feature>
<evidence type="ECO:0000256" key="10">
    <source>
        <dbReference type="RuleBase" id="RU000594"/>
    </source>
</evidence>
<evidence type="ECO:0000313" key="13">
    <source>
        <dbReference type="Proteomes" id="UP001163293"/>
    </source>
</evidence>
<dbReference type="PANTHER" id="PTHR33695">
    <property type="entry name" value="LIPOPROTEIN SIGNAL PEPTIDASE"/>
    <property type="match status" value="1"/>
</dbReference>
<dbReference type="NCBIfam" id="NF011362">
    <property type="entry name" value="PRK14781.1"/>
    <property type="match status" value="1"/>
</dbReference>
<proteinExistence type="inferred from homology"/>
<keyword evidence="6 9" id="KW-0378">Hydrolase</keyword>
<dbReference type="PROSITE" id="PS00855">
    <property type="entry name" value="SPASE_II"/>
    <property type="match status" value="1"/>
</dbReference>
<protein>
    <recommendedName>
        <fullName evidence="9">Lipoprotein signal peptidase</fullName>
        <ecNumber evidence="9">3.4.23.36</ecNumber>
    </recommendedName>
    <alternativeName>
        <fullName evidence="9">Prolipoprotein signal peptidase</fullName>
    </alternativeName>
    <alternativeName>
        <fullName evidence="9">Signal peptidase II</fullName>
        <shortName evidence="9">SPase II</shortName>
    </alternativeName>
</protein>